<feature type="transmembrane region" description="Helical" evidence="1">
    <location>
        <begin position="12"/>
        <end position="30"/>
    </location>
</feature>
<protein>
    <recommendedName>
        <fullName evidence="4">EpsG family protein</fullName>
    </recommendedName>
</protein>
<accession>A0A1Y2PEK2</accession>
<keyword evidence="1" id="KW-0812">Transmembrane</keyword>
<keyword evidence="1" id="KW-0472">Membrane</keyword>
<feature type="transmembrane region" description="Helical" evidence="1">
    <location>
        <begin position="258"/>
        <end position="279"/>
    </location>
</feature>
<dbReference type="STRING" id="1635173.WH52_09030"/>
<feature type="transmembrane region" description="Helical" evidence="1">
    <location>
        <begin position="291"/>
        <end position="308"/>
    </location>
</feature>
<feature type="transmembrane region" description="Helical" evidence="1">
    <location>
        <begin position="211"/>
        <end position="238"/>
    </location>
</feature>
<dbReference type="EMBL" id="LAPZ01000005">
    <property type="protein sequence ID" value="OSY88149.1"/>
    <property type="molecule type" value="Genomic_DNA"/>
</dbReference>
<dbReference type="Proteomes" id="UP000194221">
    <property type="component" value="Unassembled WGS sequence"/>
</dbReference>
<proteinExistence type="predicted"/>
<keyword evidence="3" id="KW-1185">Reference proteome</keyword>
<name>A0A1Y2PEK2_9FLAO</name>
<dbReference type="InterPro" id="IPR049458">
    <property type="entry name" value="EpsG-like"/>
</dbReference>
<evidence type="ECO:0000256" key="1">
    <source>
        <dbReference type="SAM" id="Phobius"/>
    </source>
</evidence>
<dbReference type="Pfam" id="PF14897">
    <property type="entry name" value="EpsG"/>
    <property type="match status" value="1"/>
</dbReference>
<gene>
    <name evidence="2" type="ORF">WH52_09030</name>
</gene>
<comment type="caution">
    <text evidence="2">The sequence shown here is derived from an EMBL/GenBank/DDBJ whole genome shotgun (WGS) entry which is preliminary data.</text>
</comment>
<feature type="transmembrane region" description="Helical" evidence="1">
    <location>
        <begin position="42"/>
        <end position="60"/>
    </location>
</feature>
<feature type="transmembrane region" description="Helical" evidence="1">
    <location>
        <begin position="314"/>
        <end position="331"/>
    </location>
</feature>
<organism evidence="2 3">
    <name type="scientific">Tenacibaculum holothuriorum</name>
    <dbReference type="NCBI Taxonomy" id="1635173"/>
    <lineage>
        <taxon>Bacteria</taxon>
        <taxon>Pseudomonadati</taxon>
        <taxon>Bacteroidota</taxon>
        <taxon>Flavobacteriia</taxon>
        <taxon>Flavobacteriales</taxon>
        <taxon>Flavobacteriaceae</taxon>
        <taxon>Tenacibaculum</taxon>
    </lineage>
</organism>
<keyword evidence="1" id="KW-1133">Transmembrane helix</keyword>
<dbReference type="AlphaFoldDB" id="A0A1Y2PEK2"/>
<evidence type="ECO:0000313" key="2">
    <source>
        <dbReference type="EMBL" id="OSY88149.1"/>
    </source>
</evidence>
<evidence type="ECO:0000313" key="3">
    <source>
        <dbReference type="Proteomes" id="UP000194221"/>
    </source>
</evidence>
<feature type="transmembrane region" description="Helical" evidence="1">
    <location>
        <begin position="343"/>
        <end position="361"/>
    </location>
</feature>
<reference evidence="2 3" key="1">
    <citation type="submission" date="2015-03" db="EMBL/GenBank/DDBJ databases">
        <title>Genome sequence of Tenacibaculum sp. S2-2, isolated from intestinal microbiota of sea cucumber, Apostichopus japonicas.</title>
        <authorList>
            <person name="Shao Z."/>
            <person name="Wang L."/>
            <person name="Li X."/>
        </authorList>
    </citation>
    <scope>NUCLEOTIDE SEQUENCE [LARGE SCALE GENOMIC DNA]</scope>
    <source>
        <strain evidence="2 3">S2-2</strain>
    </source>
</reference>
<feature type="transmembrane region" description="Helical" evidence="1">
    <location>
        <begin position="176"/>
        <end position="199"/>
    </location>
</feature>
<dbReference type="InParanoid" id="A0A1Y2PEK2"/>
<feature type="transmembrane region" description="Helical" evidence="1">
    <location>
        <begin position="109"/>
        <end position="126"/>
    </location>
</feature>
<sequence length="362" mass="42709">MFDFINPSDYSYFHYQFYLIIAILIFLNSLTYKLNDTRNVGVLNVIGYLYMVFIVFYMGMRPINGVFVDMTVYANMFKRYQESGFIEYSDDYGFYYFLELCGDYMNVETFFFVCACLYVLPLFFLSKKLFRQYWFYSFLILCGSFSFWSYGTNGIRNGIATSIFLLAFFYRKNRPLLIGTMILACSFHQSLLLPTLAYIVSIYYRSSKGYLLFWFSSILISLVLGNYLVLLVGGAGFGTEKVGAYFTENVNEEFRGMGFRWDFIIYSSLAVFSGWYYIFKKKINDVFYNQMYNIFLIANAAWILVIRVNFSNRFAYLSWFMMGLIIIYPLLTNKILKYQNFKIGAVVIIYYSFTYLMNVVLA</sequence>
<feature type="transmembrane region" description="Helical" evidence="1">
    <location>
        <begin position="133"/>
        <end position="151"/>
    </location>
</feature>
<evidence type="ECO:0008006" key="4">
    <source>
        <dbReference type="Google" id="ProtNLM"/>
    </source>
</evidence>